<evidence type="ECO:0000313" key="1">
    <source>
        <dbReference type="EMBL" id="DAF90959.1"/>
    </source>
</evidence>
<dbReference type="EMBL" id="BK016041">
    <property type="protein sequence ID" value="DAF90959.1"/>
    <property type="molecule type" value="Genomic_DNA"/>
</dbReference>
<name>A0A8S5U911_9CAUD</name>
<sequence>MKYYTSDLHLSHKNIIAYENRPFSSIEEMDNTIIHIINYRLSPDDELYILGDFTLEKNVDKVNSLIRRIKCKKHLIIGNHDYFVKNESLCSLFNSVHHYLEIDDNGQKVILFHYPIQNWNLKNYGSIHLYGHVHSKEELQLKECNAFNVGVDVNNFKPVTLEELLLKRGGINGYLTTK</sequence>
<protein>
    <submittedName>
        <fullName evidence="1">Metallophosphatase domain protein</fullName>
    </submittedName>
</protein>
<dbReference type="Gene3D" id="3.60.21.10">
    <property type="match status" value="1"/>
</dbReference>
<dbReference type="InterPro" id="IPR029052">
    <property type="entry name" value="Metallo-depent_PP-like"/>
</dbReference>
<organism evidence="1">
    <name type="scientific">Herelleviridae sp. cti3G1</name>
    <dbReference type="NCBI Taxonomy" id="2825831"/>
    <lineage>
        <taxon>Viruses</taxon>
        <taxon>Duplodnaviria</taxon>
        <taxon>Heunggongvirae</taxon>
        <taxon>Uroviricota</taxon>
        <taxon>Caudoviricetes</taxon>
        <taxon>Herelleviridae</taxon>
    </lineage>
</organism>
<dbReference type="SUPFAM" id="SSF56300">
    <property type="entry name" value="Metallo-dependent phosphatases"/>
    <property type="match status" value="1"/>
</dbReference>
<accession>A0A8S5U911</accession>
<reference evidence="1" key="1">
    <citation type="journal article" date="2021" name="Proc. Natl. Acad. Sci. U.S.A.">
        <title>A Catalog of Tens of Thousands of Viruses from Human Metagenomes Reveals Hidden Associations with Chronic Diseases.</title>
        <authorList>
            <person name="Tisza M.J."/>
            <person name="Buck C.B."/>
        </authorList>
    </citation>
    <scope>NUCLEOTIDE SEQUENCE</scope>
    <source>
        <strain evidence="1">Cti3G1</strain>
    </source>
</reference>
<proteinExistence type="predicted"/>